<proteinExistence type="predicted"/>
<dbReference type="NCBIfam" id="TIGR01444">
    <property type="entry name" value="fkbM_fam"/>
    <property type="match status" value="1"/>
</dbReference>
<dbReference type="Proteomes" id="UP000240569">
    <property type="component" value="Unassembled WGS sequence"/>
</dbReference>
<organism evidence="2 3">
    <name type="scientific">Candidatus Marsarchaeota G1 archaeon BE_D</name>
    <dbReference type="NCBI Taxonomy" id="1978156"/>
    <lineage>
        <taxon>Archaea</taxon>
        <taxon>Candidatus Marsarchaeota</taxon>
        <taxon>Candidatus Marsarchaeota group 1</taxon>
    </lineage>
</organism>
<dbReference type="PANTHER" id="PTHR34203:SF15">
    <property type="entry name" value="SLL1173 PROTEIN"/>
    <property type="match status" value="1"/>
</dbReference>
<sequence length="354" mass="40609">MYRKAVITVGFKLPRKRLFLLKRIRKRLQVYVCATLVYDGWERLVFTKLNSKIATLRIKKTNLDIVVTKNDIKNVLLLSWCLRNLNYEECKGEIRVFVSQNFTELVKPSELLKDKRALRWFEWLAYLRNHSTQVFKVGNVLLVKIDGLKWHVRPYSEDIRLGPLLGHEFERYEYENWFKNIVKKGSVFVDIGANVGGYSLRAAALGAQVYALEPNHETYKVLKRNAEINDLSLNAYNLAAGHFKGVARLYSESGREGKASLIPYASASKVESVNVVTLDDLFSSEIKRIDLLKIDVEGSELDVLKGSQEVLSKCKYVMIEVRDQSVLRFLGLKNFKLKDVGSNFGNAFNVLFKG</sequence>
<name>A0A2R6ABV9_9ARCH</name>
<reference evidence="2 3" key="1">
    <citation type="submission" date="2017-04" db="EMBL/GenBank/DDBJ databases">
        <title>Novel microbial lineages endemic to geothermal iron-oxide mats fill important gaps in the evolutionary history of Archaea.</title>
        <authorList>
            <person name="Jay Z.J."/>
            <person name="Beam J.P."/>
            <person name="Dlakic M."/>
            <person name="Rusch D.B."/>
            <person name="Kozubal M.A."/>
            <person name="Inskeep W.P."/>
        </authorList>
    </citation>
    <scope>NUCLEOTIDE SEQUENCE [LARGE SCALE GENOMIC DNA]</scope>
    <source>
        <strain evidence="2">BE_D</strain>
    </source>
</reference>
<evidence type="ECO:0000313" key="3">
    <source>
        <dbReference type="Proteomes" id="UP000240569"/>
    </source>
</evidence>
<dbReference type="SUPFAM" id="SSF53335">
    <property type="entry name" value="S-adenosyl-L-methionine-dependent methyltransferases"/>
    <property type="match status" value="1"/>
</dbReference>
<dbReference type="PANTHER" id="PTHR34203">
    <property type="entry name" value="METHYLTRANSFERASE, FKBM FAMILY PROTEIN"/>
    <property type="match status" value="1"/>
</dbReference>
<comment type="caution">
    <text evidence="2">The sequence shown here is derived from an EMBL/GenBank/DDBJ whole genome shotgun (WGS) entry which is preliminary data.</text>
</comment>
<evidence type="ECO:0000259" key="1">
    <source>
        <dbReference type="Pfam" id="PF05050"/>
    </source>
</evidence>
<dbReference type="AlphaFoldDB" id="A0A2R6ABV9"/>
<dbReference type="Pfam" id="PF05050">
    <property type="entry name" value="Methyltransf_21"/>
    <property type="match status" value="1"/>
</dbReference>
<dbReference type="EMBL" id="NEXD01000092">
    <property type="protein sequence ID" value="PSN83880.1"/>
    <property type="molecule type" value="Genomic_DNA"/>
</dbReference>
<dbReference type="InterPro" id="IPR006342">
    <property type="entry name" value="FkbM_mtfrase"/>
</dbReference>
<accession>A0A2R6ABV9</accession>
<evidence type="ECO:0000313" key="2">
    <source>
        <dbReference type="EMBL" id="PSN83880.1"/>
    </source>
</evidence>
<dbReference type="InterPro" id="IPR052514">
    <property type="entry name" value="SAM-dependent_MTase"/>
</dbReference>
<protein>
    <recommendedName>
        <fullName evidence="1">Methyltransferase FkbM domain-containing protein</fullName>
    </recommendedName>
</protein>
<gene>
    <name evidence="2" type="ORF">B9Q02_10110</name>
</gene>
<dbReference type="Gene3D" id="3.40.50.150">
    <property type="entry name" value="Vaccinia Virus protein VP39"/>
    <property type="match status" value="1"/>
</dbReference>
<dbReference type="InterPro" id="IPR029063">
    <property type="entry name" value="SAM-dependent_MTases_sf"/>
</dbReference>
<feature type="domain" description="Methyltransferase FkbM" evidence="1">
    <location>
        <begin position="190"/>
        <end position="323"/>
    </location>
</feature>